<proteinExistence type="inferred from homology"/>
<keyword evidence="1 3" id="KW-0560">Oxidoreductase</keyword>
<keyword evidence="7" id="KW-1185">Reference proteome</keyword>
<comment type="similarity">
    <text evidence="3">Belongs to the Gfo/Idh/MocA family.</text>
</comment>
<protein>
    <recommendedName>
        <fullName evidence="3">Inositol 2-dehydrogenase</fullName>
        <ecNumber evidence="3">1.1.1.18</ecNumber>
    </recommendedName>
    <alternativeName>
        <fullName evidence="3">Myo-inositol 2-dehydrogenase</fullName>
        <shortName evidence="3">MI 2-dehydrogenase</shortName>
    </alternativeName>
</protein>
<evidence type="ECO:0000256" key="1">
    <source>
        <dbReference type="ARBA" id="ARBA00023002"/>
    </source>
</evidence>
<dbReference type="InterPro" id="IPR050424">
    <property type="entry name" value="Gfo-Idh-MocA_inositol_DH"/>
</dbReference>
<sequence length="331" mass="35069">MTVGVGIIGTGVMGSDHARLLAGAVSGAALTAVFDVDQQRAAAVAGSAGSARALADPIELIHDDAVDAVLVASSDPTHEAFVLASIAAGKPVLCEKPLAPTVDGCLRILDAEAASGRRLVSVGFMRRYDPGYVDMKTILDSGEIGAALVLHCVHRNASAPASRFRGDVITNSAVHEIDLARWLLDDEIVAASVYTPRAGATRDIQILVLESATGVLVDIEVFVNARYGYDVRCELVGEEGSVSLDAAPATELRRAGMAGRRLPGDWRPRFAEAYRRELQDWIERLRNNRNPGGADGWDGYSATAVAQACVAALETNTRQEVKLTAKPHLYA</sequence>
<dbReference type="EMBL" id="BOPG01000027">
    <property type="protein sequence ID" value="GIJ56880.1"/>
    <property type="molecule type" value="Genomic_DNA"/>
</dbReference>
<dbReference type="Gene3D" id="3.40.50.720">
    <property type="entry name" value="NAD(P)-binding Rossmann-like Domain"/>
    <property type="match status" value="1"/>
</dbReference>
<evidence type="ECO:0000313" key="7">
    <source>
        <dbReference type="Proteomes" id="UP000612585"/>
    </source>
</evidence>
<dbReference type="GO" id="GO:0019310">
    <property type="term" value="P:inositol catabolic process"/>
    <property type="evidence" value="ECO:0007669"/>
    <property type="project" value="UniProtKB-UniRule"/>
</dbReference>
<dbReference type="InterPro" id="IPR023794">
    <property type="entry name" value="MI/DCI_dehydrogenase"/>
</dbReference>
<dbReference type="PANTHER" id="PTHR43593">
    <property type="match status" value="1"/>
</dbReference>
<organism evidence="6 7">
    <name type="scientific">Virgisporangium aurantiacum</name>
    <dbReference type="NCBI Taxonomy" id="175570"/>
    <lineage>
        <taxon>Bacteria</taxon>
        <taxon>Bacillati</taxon>
        <taxon>Actinomycetota</taxon>
        <taxon>Actinomycetes</taxon>
        <taxon>Micromonosporales</taxon>
        <taxon>Micromonosporaceae</taxon>
        <taxon>Virgisporangium</taxon>
    </lineage>
</organism>
<evidence type="ECO:0000259" key="4">
    <source>
        <dbReference type="Pfam" id="PF01408"/>
    </source>
</evidence>
<evidence type="ECO:0000256" key="2">
    <source>
        <dbReference type="ARBA" id="ARBA00023027"/>
    </source>
</evidence>
<dbReference type="RefSeq" id="WP_203995832.1">
    <property type="nucleotide sequence ID" value="NZ_BOPG01000027.1"/>
</dbReference>
<comment type="subunit">
    <text evidence="3">Homotetramer.</text>
</comment>
<dbReference type="HAMAP" id="MF_01671">
    <property type="entry name" value="IolG"/>
    <property type="match status" value="1"/>
</dbReference>
<dbReference type="PANTHER" id="PTHR43593:SF1">
    <property type="entry name" value="INOSITOL 2-DEHYDROGENASE"/>
    <property type="match status" value="1"/>
</dbReference>
<dbReference type="SUPFAM" id="SSF51735">
    <property type="entry name" value="NAD(P)-binding Rossmann-fold domains"/>
    <property type="match status" value="1"/>
</dbReference>
<dbReference type="Proteomes" id="UP000612585">
    <property type="component" value="Unassembled WGS sequence"/>
</dbReference>
<feature type="domain" description="GFO/IDH/MocA-like oxidoreductase" evidence="5">
    <location>
        <begin position="133"/>
        <end position="242"/>
    </location>
</feature>
<keyword evidence="2 3" id="KW-0520">NAD</keyword>
<dbReference type="AlphaFoldDB" id="A0A8J3Z7R7"/>
<accession>A0A8J3Z7R7</accession>
<dbReference type="InterPro" id="IPR000683">
    <property type="entry name" value="Gfo/Idh/MocA-like_OxRdtase_N"/>
</dbReference>
<feature type="domain" description="Gfo/Idh/MocA-like oxidoreductase N-terminal" evidence="4">
    <location>
        <begin position="4"/>
        <end position="124"/>
    </location>
</feature>
<dbReference type="EC" id="1.1.1.18" evidence="3"/>
<comment type="catalytic activity">
    <reaction evidence="3">
        <text>myo-inositol + NAD(+) = scyllo-inosose + NADH + H(+)</text>
        <dbReference type="Rhea" id="RHEA:16949"/>
        <dbReference type="ChEBI" id="CHEBI:15378"/>
        <dbReference type="ChEBI" id="CHEBI:17268"/>
        <dbReference type="ChEBI" id="CHEBI:17811"/>
        <dbReference type="ChEBI" id="CHEBI:57540"/>
        <dbReference type="ChEBI" id="CHEBI:57945"/>
        <dbReference type="EC" id="1.1.1.18"/>
    </reaction>
</comment>
<dbReference type="InterPro" id="IPR036291">
    <property type="entry name" value="NAD(P)-bd_dom_sf"/>
</dbReference>
<evidence type="ECO:0000259" key="5">
    <source>
        <dbReference type="Pfam" id="PF22725"/>
    </source>
</evidence>
<name>A0A8J3Z7R7_9ACTN</name>
<dbReference type="Pfam" id="PF22725">
    <property type="entry name" value="GFO_IDH_MocA_C3"/>
    <property type="match status" value="1"/>
</dbReference>
<dbReference type="GO" id="GO:0050112">
    <property type="term" value="F:inositol 2-dehydrogenase (NAD+) activity"/>
    <property type="evidence" value="ECO:0007669"/>
    <property type="project" value="UniProtKB-UniRule"/>
</dbReference>
<dbReference type="SUPFAM" id="SSF55347">
    <property type="entry name" value="Glyceraldehyde-3-phosphate dehydrogenase-like, C-terminal domain"/>
    <property type="match status" value="1"/>
</dbReference>
<dbReference type="InterPro" id="IPR055170">
    <property type="entry name" value="GFO_IDH_MocA-like_dom"/>
</dbReference>
<evidence type="ECO:0000313" key="6">
    <source>
        <dbReference type="EMBL" id="GIJ56880.1"/>
    </source>
</evidence>
<dbReference type="Gene3D" id="3.30.360.10">
    <property type="entry name" value="Dihydrodipicolinate Reductase, domain 2"/>
    <property type="match status" value="1"/>
</dbReference>
<dbReference type="Pfam" id="PF01408">
    <property type="entry name" value="GFO_IDH_MocA"/>
    <property type="match status" value="1"/>
</dbReference>
<comment type="function">
    <text evidence="3">Involved in the oxidation of myo-inositol (MI) to 2-keto-myo-inositol (2KMI or 2-inosose).</text>
</comment>
<dbReference type="GO" id="GO:0000166">
    <property type="term" value="F:nucleotide binding"/>
    <property type="evidence" value="ECO:0007669"/>
    <property type="project" value="InterPro"/>
</dbReference>
<gene>
    <name evidence="3 6" type="primary">iolG</name>
    <name evidence="6" type="ORF">Vau01_043960</name>
</gene>
<reference evidence="6" key="1">
    <citation type="submission" date="2021-01" db="EMBL/GenBank/DDBJ databases">
        <title>Whole genome shotgun sequence of Virgisporangium aurantiacum NBRC 16421.</title>
        <authorList>
            <person name="Komaki H."/>
            <person name="Tamura T."/>
        </authorList>
    </citation>
    <scope>NUCLEOTIDE SEQUENCE</scope>
    <source>
        <strain evidence="6">NBRC 16421</strain>
    </source>
</reference>
<evidence type="ECO:0000256" key="3">
    <source>
        <dbReference type="HAMAP-Rule" id="MF_01671"/>
    </source>
</evidence>
<comment type="caution">
    <text evidence="6">The sequence shown here is derived from an EMBL/GenBank/DDBJ whole genome shotgun (WGS) entry which is preliminary data.</text>
</comment>